<reference evidence="3" key="1">
    <citation type="submission" date="2017-03" db="EMBL/GenBank/DDBJ databases">
        <title>Genomes of endolithic fungi from Antarctica.</title>
        <authorList>
            <person name="Coleine C."/>
            <person name="Masonjones S."/>
            <person name="Stajich J.E."/>
        </authorList>
    </citation>
    <scope>NUCLEOTIDE SEQUENCE [LARGE SCALE GENOMIC DNA]</scope>
    <source>
        <strain evidence="3">CCFEE 5527</strain>
    </source>
</reference>
<evidence type="ECO:0000313" key="3">
    <source>
        <dbReference type="Proteomes" id="UP000192596"/>
    </source>
</evidence>
<feature type="chain" id="PRO_5013161788" description="ER membrane protein complex subunit 10" evidence="1">
    <location>
        <begin position="21"/>
        <end position="192"/>
    </location>
</feature>
<evidence type="ECO:0000313" key="2">
    <source>
        <dbReference type="EMBL" id="OQN95871.1"/>
    </source>
</evidence>
<accession>A0A1V8SAH4</accession>
<protein>
    <recommendedName>
        <fullName evidence="4">ER membrane protein complex subunit 10</fullName>
    </recommendedName>
</protein>
<dbReference type="Proteomes" id="UP000192596">
    <property type="component" value="Unassembled WGS sequence"/>
</dbReference>
<dbReference type="Pfam" id="PF21203">
    <property type="entry name" value="ECM10"/>
    <property type="match status" value="1"/>
</dbReference>
<dbReference type="InParanoid" id="A0A1V8SAH4"/>
<dbReference type="OrthoDB" id="1894652at2759"/>
<dbReference type="PANTHER" id="PTHR39219:SF1">
    <property type="entry name" value="ER MEMBRANE PROTEIN COMPLEX SUBUNIT 10"/>
    <property type="match status" value="1"/>
</dbReference>
<comment type="caution">
    <text evidence="2">The sequence shown here is derived from an EMBL/GenBank/DDBJ whole genome shotgun (WGS) entry which is preliminary data.</text>
</comment>
<dbReference type="STRING" id="1507870.A0A1V8SAH4"/>
<gene>
    <name evidence="2" type="ORF">B0A48_18156</name>
</gene>
<name>A0A1V8SAH4_9PEZI</name>
<evidence type="ECO:0000256" key="1">
    <source>
        <dbReference type="SAM" id="SignalP"/>
    </source>
</evidence>
<evidence type="ECO:0008006" key="4">
    <source>
        <dbReference type="Google" id="ProtNLM"/>
    </source>
</evidence>
<dbReference type="EMBL" id="NAJO01000077">
    <property type="protein sequence ID" value="OQN95871.1"/>
    <property type="molecule type" value="Genomic_DNA"/>
</dbReference>
<keyword evidence="3" id="KW-1185">Reference proteome</keyword>
<organism evidence="2 3">
    <name type="scientific">Cryoendolithus antarcticus</name>
    <dbReference type="NCBI Taxonomy" id="1507870"/>
    <lineage>
        <taxon>Eukaryota</taxon>
        <taxon>Fungi</taxon>
        <taxon>Dikarya</taxon>
        <taxon>Ascomycota</taxon>
        <taxon>Pezizomycotina</taxon>
        <taxon>Dothideomycetes</taxon>
        <taxon>Dothideomycetidae</taxon>
        <taxon>Cladosporiales</taxon>
        <taxon>Cladosporiaceae</taxon>
        <taxon>Cryoendolithus</taxon>
    </lineage>
</organism>
<proteinExistence type="predicted"/>
<dbReference type="AlphaFoldDB" id="A0A1V8SAH4"/>
<feature type="signal peptide" evidence="1">
    <location>
        <begin position="1"/>
        <end position="20"/>
    </location>
</feature>
<sequence>MHISTACSLVLAFVSALATALQPERTVDIFAWPLSAAKPQALSKIGYNSTTATVKTYKTPLIPADEQIVRIGFFHSDSSTTWSGIATSASNLAEGKDKKLQILLNTEGLIYHVGFAAYDPAVVGRSGARKDGLSVEVVPMRAGPAVHMNKPVVLDAEGKLADKEPEKTFLQKYWWAIGIFLVLQLVMAGSKE</sequence>
<keyword evidence="1" id="KW-0732">Signal</keyword>
<dbReference type="PANTHER" id="PTHR39219">
    <property type="entry name" value="ER MEMBRANE PROTEIN COMPLEX SUBUNIT 10"/>
    <property type="match status" value="1"/>
</dbReference>